<evidence type="ECO:0000313" key="9">
    <source>
        <dbReference type="Proteomes" id="UP001391051"/>
    </source>
</evidence>
<evidence type="ECO:0000259" key="7">
    <source>
        <dbReference type="Pfam" id="PF01301"/>
    </source>
</evidence>
<dbReference type="SUPFAM" id="SSF51445">
    <property type="entry name" value="(Trans)glycosidases"/>
    <property type="match status" value="1"/>
</dbReference>
<evidence type="ECO:0000256" key="4">
    <source>
        <dbReference type="ARBA" id="ARBA00023295"/>
    </source>
</evidence>
<evidence type="ECO:0008006" key="10">
    <source>
        <dbReference type="Google" id="ProtNLM"/>
    </source>
</evidence>
<sequence length="347" mass="37483">MKMDTRFLAVLATGAPAQQSMWGQCGGQGWTGQTTCVSGTVWSVQTTSAKPPASAPASTSVPQPLTSTATSAAPSGSGTFSWDKNSFDINGQEHQIIGGQIDPQRVPKAYWGQRLQMAKAMGLNTILSYVYWQDIEKYPGKFNFTERNDLAAWFQEIQDAGLKAVLRPGPYECAERDWGNIPGWVSQLSGVKIRSNNQLFLNATSGYMAQVGAQVKPYLVTNGGPILMVQVENEYGYAGNDKNYLRALADISKTSFPGMKLYTNDGAPLDETGRPAQIYTAFRNAIAKRVAGVPAVPSTPPRMTVSDFALTPVLGMFDDLSSSSARRQALAVGREPGARRQQLLGPD</sequence>
<proteinExistence type="inferred from homology"/>
<comment type="similarity">
    <text evidence="1">Belongs to the glycosyl hydrolase 35 family.</text>
</comment>
<dbReference type="InterPro" id="IPR019801">
    <property type="entry name" value="Glyco_hydro_35_CS"/>
</dbReference>
<dbReference type="Gene3D" id="3.20.20.80">
    <property type="entry name" value="Glycosidases"/>
    <property type="match status" value="1"/>
</dbReference>
<dbReference type="SUPFAM" id="SSF57180">
    <property type="entry name" value="Cellulose-binding domain"/>
    <property type="match status" value="1"/>
</dbReference>
<dbReference type="PANTHER" id="PTHR23421">
    <property type="entry name" value="BETA-GALACTOSIDASE RELATED"/>
    <property type="match status" value="1"/>
</dbReference>
<gene>
    <name evidence="8" type="ORF">PG986_011846</name>
</gene>
<dbReference type="Pfam" id="PF00734">
    <property type="entry name" value="CBM_1"/>
    <property type="match status" value="1"/>
</dbReference>
<keyword evidence="9" id="KW-1185">Reference proteome</keyword>
<dbReference type="InterPro" id="IPR001944">
    <property type="entry name" value="Glycoside_Hdrlase_35"/>
</dbReference>
<dbReference type="GeneID" id="92081130"/>
<dbReference type="InterPro" id="IPR031330">
    <property type="entry name" value="Gly_Hdrlase_35_cat"/>
</dbReference>
<keyword evidence="2" id="KW-0732">Signal</keyword>
<evidence type="ECO:0000256" key="3">
    <source>
        <dbReference type="ARBA" id="ARBA00022801"/>
    </source>
</evidence>
<evidence type="ECO:0000259" key="6">
    <source>
        <dbReference type="Pfam" id="PF00734"/>
    </source>
</evidence>
<dbReference type="Proteomes" id="UP001391051">
    <property type="component" value="Unassembled WGS sequence"/>
</dbReference>
<dbReference type="EMBL" id="JAQQWE010000008">
    <property type="protein sequence ID" value="KAK7942733.1"/>
    <property type="molecule type" value="Genomic_DNA"/>
</dbReference>
<feature type="domain" description="Glycoside hydrolase 35 catalytic" evidence="7">
    <location>
        <begin position="87"/>
        <end position="255"/>
    </location>
</feature>
<keyword evidence="3" id="KW-0378">Hydrolase</keyword>
<reference evidence="8 9" key="1">
    <citation type="submission" date="2023-01" db="EMBL/GenBank/DDBJ databases">
        <title>Analysis of 21 Apiospora genomes using comparative genomics revels a genus with tremendous synthesis potential of carbohydrate active enzymes and secondary metabolites.</title>
        <authorList>
            <person name="Sorensen T."/>
        </authorList>
    </citation>
    <scope>NUCLEOTIDE SEQUENCE [LARGE SCALE GENOMIC DNA]</scope>
    <source>
        <strain evidence="8 9">CBS 24483</strain>
    </source>
</reference>
<keyword evidence="4" id="KW-0326">Glycosidase</keyword>
<accession>A0ABR1PY98</accession>
<evidence type="ECO:0000256" key="2">
    <source>
        <dbReference type="ARBA" id="ARBA00022729"/>
    </source>
</evidence>
<protein>
    <recommendedName>
        <fullName evidence="10">Beta-galactosidase</fullName>
    </recommendedName>
</protein>
<dbReference type="InterPro" id="IPR000254">
    <property type="entry name" value="CBD"/>
</dbReference>
<dbReference type="InterPro" id="IPR017853">
    <property type="entry name" value="GH"/>
</dbReference>
<evidence type="ECO:0000256" key="5">
    <source>
        <dbReference type="SAM" id="MobiDB-lite"/>
    </source>
</evidence>
<name>A0ABR1PY98_9PEZI</name>
<feature type="compositionally biased region" description="Low complexity" evidence="5">
    <location>
        <begin position="47"/>
        <end position="79"/>
    </location>
</feature>
<dbReference type="PROSITE" id="PS01182">
    <property type="entry name" value="GLYCOSYL_HYDROL_F35"/>
    <property type="match status" value="1"/>
</dbReference>
<evidence type="ECO:0000256" key="1">
    <source>
        <dbReference type="ARBA" id="ARBA00009809"/>
    </source>
</evidence>
<comment type="caution">
    <text evidence="8">The sequence shown here is derived from an EMBL/GenBank/DDBJ whole genome shotgun (WGS) entry which is preliminary data.</text>
</comment>
<dbReference type="PRINTS" id="PR00742">
    <property type="entry name" value="GLHYDRLASE35"/>
</dbReference>
<dbReference type="Pfam" id="PF01301">
    <property type="entry name" value="Glyco_hydro_35"/>
    <property type="match status" value="1"/>
</dbReference>
<dbReference type="RefSeq" id="XP_066694764.1">
    <property type="nucleotide sequence ID" value="XM_066848068.1"/>
</dbReference>
<evidence type="ECO:0000313" key="8">
    <source>
        <dbReference type="EMBL" id="KAK7942733.1"/>
    </source>
</evidence>
<feature type="region of interest" description="Disordered" evidence="5">
    <location>
        <begin position="47"/>
        <end position="84"/>
    </location>
</feature>
<organism evidence="8 9">
    <name type="scientific">Apiospora aurea</name>
    <dbReference type="NCBI Taxonomy" id="335848"/>
    <lineage>
        <taxon>Eukaryota</taxon>
        <taxon>Fungi</taxon>
        <taxon>Dikarya</taxon>
        <taxon>Ascomycota</taxon>
        <taxon>Pezizomycotina</taxon>
        <taxon>Sordariomycetes</taxon>
        <taxon>Xylariomycetidae</taxon>
        <taxon>Amphisphaeriales</taxon>
        <taxon>Apiosporaceae</taxon>
        <taxon>Apiospora</taxon>
    </lineage>
</organism>
<feature type="domain" description="CBM1" evidence="6">
    <location>
        <begin position="21"/>
        <end position="40"/>
    </location>
</feature>
<dbReference type="InterPro" id="IPR035971">
    <property type="entry name" value="CBD_sf"/>
</dbReference>